<dbReference type="AlphaFoldDB" id="A0A366EY80"/>
<evidence type="ECO:0000313" key="2">
    <source>
        <dbReference type="EMBL" id="RBP07348.1"/>
    </source>
</evidence>
<keyword evidence="1" id="KW-0732">Signal</keyword>
<dbReference type="InterPro" id="IPR008979">
    <property type="entry name" value="Galactose-bd-like_sf"/>
</dbReference>
<dbReference type="Gene3D" id="2.60.120.260">
    <property type="entry name" value="Galactose-binding domain-like"/>
    <property type="match status" value="1"/>
</dbReference>
<dbReference type="Pfam" id="PF16126">
    <property type="entry name" value="DUF4838"/>
    <property type="match status" value="1"/>
</dbReference>
<name>A0A366EY80_9HYPH</name>
<feature type="signal peptide" evidence="1">
    <location>
        <begin position="1"/>
        <end position="33"/>
    </location>
</feature>
<protein>
    <submittedName>
        <fullName evidence="2">Uncharacterized protein DUF4838</fullName>
    </submittedName>
</protein>
<organism evidence="2 3">
    <name type="scientific">Roseiarcus fermentans</name>
    <dbReference type="NCBI Taxonomy" id="1473586"/>
    <lineage>
        <taxon>Bacteria</taxon>
        <taxon>Pseudomonadati</taxon>
        <taxon>Pseudomonadota</taxon>
        <taxon>Alphaproteobacteria</taxon>
        <taxon>Hyphomicrobiales</taxon>
        <taxon>Roseiarcaceae</taxon>
        <taxon>Roseiarcus</taxon>
    </lineage>
</organism>
<dbReference type="EMBL" id="QNRK01000028">
    <property type="protein sequence ID" value="RBP07348.1"/>
    <property type="molecule type" value="Genomic_DNA"/>
</dbReference>
<dbReference type="OrthoDB" id="5136785at2"/>
<dbReference type="PANTHER" id="PTHR47406:SF2">
    <property type="entry name" value="ALPHA GLUCURONIDASE N-TERMINAL DOMAIN-CONTAINING PROTEIN"/>
    <property type="match status" value="1"/>
</dbReference>
<dbReference type="Proteomes" id="UP000253529">
    <property type="component" value="Unassembled WGS sequence"/>
</dbReference>
<accession>A0A366EY80</accession>
<sequence>MKRLAAKGRGCGATSARWLLAVVLSLTAIQAHAATAGRQGEDILTIVENHRSSAVIVLAPSAGRYERQGAFDLARYIGSMSGAAIPVVETPGEIERALSGAGPLLIVGREAFEARPDLAVALAAKLKRHPYVRTDGIILQRDRNRVYLAGSNDESDYFAVAELLRAWGVRWFMPGAFGECVPAEDALRIGDLNEVYASPFEIRSFWISWVGDQSGRDDFLLRNMMTRADDLPPAGHHLGALTAGLGKSPFEIPLTDPETAEHVADSADKLFAAGKNVSVAMEDGLYSSSGEDNAGEDNAETVSPQWDKYMLRFSITDAMLTLYNRVANILHERHPDSASRLGFLIYSNMFLPPVRPTKLAPSLFGMIAPIDIDPVHAMDDARSPERREFRTIFDTWAKLTEGRLTVYDYDQSMLVWRDLPNPSIQQFRGDVRRYRDAGILGIDTESRLALATTFINLYLRGRLLWRPDEDVDALLDDFYPKFFGPAAAPMADYWGAIDSAWEASDVTEHEFYVAPVVYTAEVVARLERSLRRAEGMIDGMVATQASLTRNENLYIQRVQFVRLGFEVLRAYLDMTRAAATDADYSAAVAAGEQGLSARQQLTNRNPAFTTTKLEAGYAFWPGEVQQYRELRAYTDGDKGRLVLKLPVDWNFHRDFGKVGLQRHYYDAPVDIDYQPGRGSEYPPERRKDDPADRWEVVRTDRYVQAQGIRAADGQSALGDIWYRTDFSVTASEAAGDLHVMFPGLFNRCTLWLNGDEVGRRKYDDLWWKNDYRFEWDVALGAHVRAGANALALRCHNISHMGGMFRRAFLYQPAAASPSK</sequence>
<comment type="caution">
    <text evidence="2">The sequence shown here is derived from an EMBL/GenBank/DDBJ whole genome shotgun (WGS) entry which is preliminary data.</text>
</comment>
<feature type="chain" id="PRO_5016943911" evidence="1">
    <location>
        <begin position="34"/>
        <end position="819"/>
    </location>
</feature>
<reference evidence="2 3" key="1">
    <citation type="submission" date="2018-06" db="EMBL/GenBank/DDBJ databases">
        <title>Genomic Encyclopedia of Type Strains, Phase IV (KMG-IV): sequencing the most valuable type-strain genomes for metagenomic binning, comparative biology and taxonomic classification.</title>
        <authorList>
            <person name="Goeker M."/>
        </authorList>
    </citation>
    <scope>NUCLEOTIDE SEQUENCE [LARGE SCALE GENOMIC DNA]</scope>
    <source>
        <strain evidence="2 3">DSM 24875</strain>
    </source>
</reference>
<keyword evidence="3" id="KW-1185">Reference proteome</keyword>
<gene>
    <name evidence="2" type="ORF">DFR50_12873</name>
</gene>
<dbReference type="SUPFAM" id="SSF49785">
    <property type="entry name" value="Galactose-binding domain-like"/>
    <property type="match status" value="1"/>
</dbReference>
<dbReference type="InterPro" id="IPR032287">
    <property type="entry name" value="DUF4838"/>
</dbReference>
<proteinExistence type="predicted"/>
<evidence type="ECO:0000256" key="1">
    <source>
        <dbReference type="SAM" id="SignalP"/>
    </source>
</evidence>
<dbReference type="PANTHER" id="PTHR47406">
    <property type="entry name" value="COAGULATION FACTOR 5/8 TYPE, C-TERMINAL"/>
    <property type="match status" value="1"/>
</dbReference>
<evidence type="ECO:0000313" key="3">
    <source>
        <dbReference type="Proteomes" id="UP000253529"/>
    </source>
</evidence>